<evidence type="ECO:0000256" key="1">
    <source>
        <dbReference type="ARBA" id="ARBA00005466"/>
    </source>
</evidence>
<dbReference type="KEGG" id="ffu:CLAFUR5_04138"/>
<gene>
    <name evidence="7" type="ORF">CLAFUR5_04138</name>
</gene>
<dbReference type="EMBL" id="CP090166">
    <property type="protein sequence ID" value="UJO16207.1"/>
    <property type="molecule type" value="Genomic_DNA"/>
</dbReference>
<dbReference type="GO" id="GO:0016491">
    <property type="term" value="F:oxidoreductase activity"/>
    <property type="evidence" value="ECO:0007669"/>
    <property type="project" value="UniProtKB-KW"/>
</dbReference>
<dbReference type="Pfam" id="PF08031">
    <property type="entry name" value="BBE"/>
    <property type="match status" value="1"/>
</dbReference>
<dbReference type="Gene3D" id="3.30.465.10">
    <property type="match status" value="1"/>
</dbReference>
<dbReference type="InterPro" id="IPR036318">
    <property type="entry name" value="FAD-bd_PCMH-like_sf"/>
</dbReference>
<evidence type="ECO:0000259" key="6">
    <source>
        <dbReference type="PROSITE" id="PS51387"/>
    </source>
</evidence>
<comment type="similarity">
    <text evidence="1">Belongs to the oxygen-dependent FAD-linked oxidoreductase family.</text>
</comment>
<protein>
    <submittedName>
        <fullName evidence="7">FAD-linked oxidoreductase sorD</fullName>
    </submittedName>
</protein>
<dbReference type="Proteomes" id="UP000756132">
    <property type="component" value="Chromosome 4"/>
</dbReference>
<dbReference type="GeneID" id="71984016"/>
<feature type="region of interest" description="Disordered" evidence="5">
    <location>
        <begin position="543"/>
        <end position="567"/>
    </location>
</feature>
<dbReference type="InterPro" id="IPR050416">
    <property type="entry name" value="FAD-linked_Oxidoreductase"/>
</dbReference>
<proteinExistence type="inferred from homology"/>
<dbReference type="InterPro" id="IPR016166">
    <property type="entry name" value="FAD-bd_PCMH"/>
</dbReference>
<dbReference type="Pfam" id="PF01565">
    <property type="entry name" value="FAD_binding_4"/>
    <property type="match status" value="1"/>
</dbReference>
<dbReference type="GO" id="GO:0071949">
    <property type="term" value="F:FAD binding"/>
    <property type="evidence" value="ECO:0007669"/>
    <property type="project" value="InterPro"/>
</dbReference>
<keyword evidence="3" id="KW-0274">FAD</keyword>
<dbReference type="SUPFAM" id="SSF56176">
    <property type="entry name" value="FAD-binding/transporter-associated domain-like"/>
    <property type="match status" value="1"/>
</dbReference>
<dbReference type="RefSeq" id="XP_047760573.1">
    <property type="nucleotide sequence ID" value="XM_047903286.1"/>
</dbReference>
<organism evidence="7 8">
    <name type="scientific">Passalora fulva</name>
    <name type="common">Tomato leaf mold</name>
    <name type="synonym">Cladosporium fulvum</name>
    <dbReference type="NCBI Taxonomy" id="5499"/>
    <lineage>
        <taxon>Eukaryota</taxon>
        <taxon>Fungi</taxon>
        <taxon>Dikarya</taxon>
        <taxon>Ascomycota</taxon>
        <taxon>Pezizomycotina</taxon>
        <taxon>Dothideomycetes</taxon>
        <taxon>Dothideomycetidae</taxon>
        <taxon>Mycosphaerellales</taxon>
        <taxon>Mycosphaerellaceae</taxon>
        <taxon>Fulvia</taxon>
    </lineage>
</organism>
<evidence type="ECO:0000256" key="4">
    <source>
        <dbReference type="ARBA" id="ARBA00023002"/>
    </source>
</evidence>
<keyword evidence="8" id="KW-1185">Reference proteome</keyword>
<dbReference type="InterPro" id="IPR012951">
    <property type="entry name" value="BBE"/>
</dbReference>
<evidence type="ECO:0000256" key="5">
    <source>
        <dbReference type="SAM" id="MobiDB-lite"/>
    </source>
</evidence>
<accession>A0A9Q8LEZ0</accession>
<dbReference type="PANTHER" id="PTHR42973:SF17">
    <property type="entry name" value="OXIDASE, PUTATIVE (AFU_ORTHOLOGUE AFUA_6G14340)-RELATED"/>
    <property type="match status" value="1"/>
</dbReference>
<dbReference type="OrthoDB" id="415825at2759"/>
<dbReference type="PROSITE" id="PS51387">
    <property type="entry name" value="FAD_PCMH"/>
    <property type="match status" value="1"/>
</dbReference>
<reference evidence="7" key="2">
    <citation type="journal article" date="2022" name="Microb. Genom.">
        <title>A chromosome-scale genome assembly of the tomato pathogen Cladosporium fulvum reveals a compartmentalized genome architecture and the presence of a dispensable chromosome.</title>
        <authorList>
            <person name="Zaccaron A.Z."/>
            <person name="Chen L.H."/>
            <person name="Samaras A."/>
            <person name="Stergiopoulos I."/>
        </authorList>
    </citation>
    <scope>NUCLEOTIDE SEQUENCE</scope>
    <source>
        <strain evidence="7">Race5_Kim</strain>
    </source>
</reference>
<dbReference type="PANTHER" id="PTHR42973">
    <property type="entry name" value="BINDING OXIDOREDUCTASE, PUTATIVE (AFU_ORTHOLOGUE AFUA_1G17690)-RELATED"/>
    <property type="match status" value="1"/>
</dbReference>
<evidence type="ECO:0000256" key="3">
    <source>
        <dbReference type="ARBA" id="ARBA00022827"/>
    </source>
</evidence>
<dbReference type="InterPro" id="IPR016169">
    <property type="entry name" value="FAD-bd_PCMH_sub2"/>
</dbReference>
<name>A0A9Q8LEZ0_PASFU</name>
<dbReference type="OMA" id="TWFYAKS"/>
<reference evidence="7" key="1">
    <citation type="submission" date="2021-12" db="EMBL/GenBank/DDBJ databases">
        <authorList>
            <person name="Zaccaron A."/>
            <person name="Stergiopoulos I."/>
        </authorList>
    </citation>
    <scope>NUCLEOTIDE SEQUENCE</scope>
    <source>
        <strain evidence="7">Race5_Kim</strain>
    </source>
</reference>
<dbReference type="AlphaFoldDB" id="A0A9Q8LEZ0"/>
<keyword evidence="2" id="KW-0285">Flavoprotein</keyword>
<evidence type="ECO:0000313" key="8">
    <source>
        <dbReference type="Proteomes" id="UP000756132"/>
    </source>
</evidence>
<keyword evidence="4" id="KW-0560">Oxidoreductase</keyword>
<dbReference type="InterPro" id="IPR006094">
    <property type="entry name" value="Oxid_FAD_bind_N"/>
</dbReference>
<evidence type="ECO:0000256" key="2">
    <source>
        <dbReference type="ARBA" id="ARBA00022630"/>
    </source>
</evidence>
<dbReference type="Gene3D" id="3.40.462.20">
    <property type="match status" value="1"/>
</dbReference>
<feature type="domain" description="FAD-binding PCMH-type" evidence="6">
    <location>
        <begin position="124"/>
        <end position="296"/>
    </location>
</feature>
<sequence length="567" mass="61089">MSDLLGSLGNAVGLAGGGNGANAAGGGLAQPINNVLGNAFDAVGNAVAQVGPIVENVRGSLDGVLGDLGLDGPRTPFEKCIARAFGEDSSLYAFPGDLLYDLPLAESLPFLNNLESEHPYNLDYPVTPAAIVYPENAQQVRAAVVCAHKYDIAVQSRSGGHSYCNHGLGGKDGSLSIDYQNMKSFSYNPQDQTMTFEPGNRLGDLDRHLAPTGRVAAYGQVSDIGSGGHFTIGGLGPLSRLLGLAADQIVSVECVLADGTITTASNRQNPDLFFAIKGAAWSFATITSFQVATSAPPTSVISFQYNITFGQIADLAETFIQWQDLISQPHLTRKFASTLTLAQDLVVYSGTFFGDRPDFNRLNLEAILPFGQEHLGITIVSSVVTHAITDLINFGYDIFSSAPAHFYTKSLKYTRQTLLSPSAVQQLFEYLDSIDKGTLIWFIVWDLGAGAIADVPQAATAYWHRDALYFQQAYVVNPIGPVTRQSHEFLTGLTEETQRLAPSIDDSAYPGYVDAELKDPLTAYWGGNVERLVQIKGEYDPDDVFRNPQSIPSPFKRGGQRRSIDRA</sequence>
<evidence type="ECO:0000313" key="7">
    <source>
        <dbReference type="EMBL" id="UJO16207.1"/>
    </source>
</evidence>